<feature type="transmembrane region" description="Helical" evidence="2">
    <location>
        <begin position="73"/>
        <end position="94"/>
    </location>
</feature>
<evidence type="ECO:0000256" key="2">
    <source>
        <dbReference type="SAM" id="Phobius"/>
    </source>
</evidence>
<keyword evidence="5" id="KW-1185">Reference proteome</keyword>
<keyword evidence="2" id="KW-0812">Transmembrane</keyword>
<dbReference type="InterPro" id="IPR009936">
    <property type="entry name" value="DUF1468"/>
</dbReference>
<evidence type="ECO:0000313" key="4">
    <source>
        <dbReference type="EMBL" id="MCT4334608.1"/>
    </source>
</evidence>
<dbReference type="Pfam" id="PF07331">
    <property type="entry name" value="TctB"/>
    <property type="match status" value="1"/>
</dbReference>
<feature type="compositionally biased region" description="Basic and acidic residues" evidence="1">
    <location>
        <begin position="1"/>
        <end position="19"/>
    </location>
</feature>
<feature type="region of interest" description="Disordered" evidence="1">
    <location>
        <begin position="1"/>
        <end position="20"/>
    </location>
</feature>
<sequence>MVEKARDDRASWRDAEPKHVAAQGGRGKAMARLIPVAVPAMLLVAALVLPAFMFTGDRRPDVPGLGPAAWPNVVLLLLGVFSSIWLAIEVWGLVKWRVSTSLSAPHDEDVYHYGKALVGIGLVIAFGWLLPYVGFAIACAGFLLIWCLYGGLRNPFVLVLVPTLGTIALLWMFMGLALMPLSRGVGIFDQFSVALLQLLGIY</sequence>
<accession>A0ABT2KDI0</accession>
<keyword evidence="2" id="KW-1133">Transmembrane helix</keyword>
<feature type="transmembrane region" description="Helical" evidence="2">
    <location>
        <begin position="156"/>
        <end position="178"/>
    </location>
</feature>
<feature type="domain" description="DUF1468" evidence="3">
    <location>
        <begin position="40"/>
        <end position="174"/>
    </location>
</feature>
<protein>
    <submittedName>
        <fullName evidence="4">Tripartite tricarboxylate transporter TctB family protein</fullName>
    </submittedName>
</protein>
<evidence type="ECO:0000313" key="5">
    <source>
        <dbReference type="Proteomes" id="UP001320702"/>
    </source>
</evidence>
<keyword evidence="2" id="KW-0472">Membrane</keyword>
<evidence type="ECO:0000259" key="3">
    <source>
        <dbReference type="Pfam" id="PF07331"/>
    </source>
</evidence>
<dbReference type="RefSeq" id="WP_260278512.1">
    <property type="nucleotide sequence ID" value="NZ_JANAVZ010000015.1"/>
</dbReference>
<gene>
    <name evidence="4" type="ORF">MU516_17290</name>
</gene>
<feature type="transmembrane region" description="Helical" evidence="2">
    <location>
        <begin position="33"/>
        <end position="53"/>
    </location>
</feature>
<feature type="transmembrane region" description="Helical" evidence="2">
    <location>
        <begin position="115"/>
        <end position="144"/>
    </location>
</feature>
<comment type="caution">
    <text evidence="4">The sequence shown here is derived from an EMBL/GenBank/DDBJ whole genome shotgun (WGS) entry which is preliminary data.</text>
</comment>
<dbReference type="Proteomes" id="UP001320702">
    <property type="component" value="Unassembled WGS sequence"/>
</dbReference>
<organism evidence="4 5">
    <name type="scientific">Paracoccus maritimus</name>
    <dbReference type="NCBI Taxonomy" id="2933292"/>
    <lineage>
        <taxon>Bacteria</taxon>
        <taxon>Pseudomonadati</taxon>
        <taxon>Pseudomonadota</taxon>
        <taxon>Alphaproteobacteria</taxon>
        <taxon>Rhodobacterales</taxon>
        <taxon>Paracoccaceae</taxon>
        <taxon>Paracoccus</taxon>
    </lineage>
</organism>
<proteinExistence type="predicted"/>
<evidence type="ECO:0000256" key="1">
    <source>
        <dbReference type="SAM" id="MobiDB-lite"/>
    </source>
</evidence>
<name>A0ABT2KDI0_9RHOB</name>
<reference evidence="4 5" key="1">
    <citation type="submission" date="2022-04" db="EMBL/GenBank/DDBJ databases">
        <title>Paracoccus sp. YLB-12 draft genome sequence.</title>
        <authorList>
            <person name="Yu L."/>
        </authorList>
    </citation>
    <scope>NUCLEOTIDE SEQUENCE [LARGE SCALE GENOMIC DNA]</scope>
    <source>
        <strain evidence="4 5">YLB-12</strain>
    </source>
</reference>
<dbReference type="EMBL" id="JANAVZ010000015">
    <property type="protein sequence ID" value="MCT4334608.1"/>
    <property type="molecule type" value="Genomic_DNA"/>
</dbReference>